<gene>
    <name evidence="2" type="ORF">METZ01_LOCUS163297</name>
</gene>
<dbReference type="InterPro" id="IPR013320">
    <property type="entry name" value="ConA-like_dom_sf"/>
</dbReference>
<dbReference type="Pfam" id="PF13385">
    <property type="entry name" value="Laminin_G_3"/>
    <property type="match status" value="1"/>
</dbReference>
<proteinExistence type="predicted"/>
<evidence type="ECO:0000256" key="1">
    <source>
        <dbReference type="SAM" id="Phobius"/>
    </source>
</evidence>
<sequence length="384" mass="42046">MKLKKSQEGVFIAVFALATVMIVGILVSYMSNWVNDMISTQTQVFFSKQSYWNAYSGIEIAGSKKIASLEGVLDANVTFATGTITVSKTTTPDEYLGGNKISTITSAGSDVRGRSRSMKLTIGNPSPAEYGLFFDGTLNDYVEINNIQDEMAMEVGGAPEALRYVTGEELADWTVSFWVRPDFTTMQATVGGGNSATRCWVFGVTEANGAKKAQGIQIGIRTENGNANEGYLEFRYDSEKNVNADFAENSSATQMTHNNWYHVVYKRTVTDGFGRAYVNGVYQGKHLDPSEFEADDIWYIGTDMDNPGPAQSNNLAGCLDEVAVWKTALTDAQIQALYIQEKSFDISTNMNTNLVSYWDFDNTNDDQSGNSNTANIAGATYTGF</sequence>
<dbReference type="SUPFAM" id="SSF49899">
    <property type="entry name" value="Concanavalin A-like lectins/glucanases"/>
    <property type="match status" value="1"/>
</dbReference>
<feature type="transmembrane region" description="Helical" evidence="1">
    <location>
        <begin position="9"/>
        <end position="30"/>
    </location>
</feature>
<name>A0A382BB35_9ZZZZ</name>
<keyword evidence="1" id="KW-0812">Transmembrane</keyword>
<evidence type="ECO:0000313" key="2">
    <source>
        <dbReference type="EMBL" id="SVB10443.1"/>
    </source>
</evidence>
<organism evidence="2">
    <name type="scientific">marine metagenome</name>
    <dbReference type="NCBI Taxonomy" id="408172"/>
    <lineage>
        <taxon>unclassified sequences</taxon>
        <taxon>metagenomes</taxon>
        <taxon>ecological metagenomes</taxon>
    </lineage>
</organism>
<keyword evidence="1" id="KW-0472">Membrane</keyword>
<evidence type="ECO:0008006" key="3">
    <source>
        <dbReference type="Google" id="ProtNLM"/>
    </source>
</evidence>
<dbReference type="EMBL" id="UINC01028804">
    <property type="protein sequence ID" value="SVB10443.1"/>
    <property type="molecule type" value="Genomic_DNA"/>
</dbReference>
<keyword evidence="1" id="KW-1133">Transmembrane helix</keyword>
<dbReference type="Gene3D" id="2.60.120.200">
    <property type="match status" value="1"/>
</dbReference>
<accession>A0A382BB35</accession>
<reference evidence="2" key="1">
    <citation type="submission" date="2018-05" db="EMBL/GenBank/DDBJ databases">
        <authorList>
            <person name="Lanie J.A."/>
            <person name="Ng W.-L."/>
            <person name="Kazmierczak K.M."/>
            <person name="Andrzejewski T.M."/>
            <person name="Davidsen T.M."/>
            <person name="Wayne K.J."/>
            <person name="Tettelin H."/>
            <person name="Glass J.I."/>
            <person name="Rusch D."/>
            <person name="Podicherti R."/>
            <person name="Tsui H.-C.T."/>
            <person name="Winkler M.E."/>
        </authorList>
    </citation>
    <scope>NUCLEOTIDE SEQUENCE</scope>
</reference>
<protein>
    <recommendedName>
        <fullName evidence="3">LamG-like jellyroll fold domain-containing protein</fullName>
    </recommendedName>
</protein>
<dbReference type="AlphaFoldDB" id="A0A382BB35"/>